<dbReference type="PROSITE" id="PS50089">
    <property type="entry name" value="ZF_RING_2"/>
    <property type="match status" value="1"/>
</dbReference>
<evidence type="ECO:0000259" key="10">
    <source>
        <dbReference type="PROSITE" id="PS50089"/>
    </source>
</evidence>
<gene>
    <name evidence="12" type="ORF">F5X68DRAFT_29876</name>
</gene>
<keyword evidence="6" id="KW-1133">Transmembrane helix</keyword>
<feature type="domain" description="RING-type" evidence="10">
    <location>
        <begin position="19"/>
        <end position="67"/>
    </location>
</feature>
<comment type="subcellular location">
    <subcellularLocation>
        <location evidence="1">Membrane</location>
        <topology evidence="1">Multi-pass membrane protein</topology>
    </subcellularLocation>
</comment>
<dbReference type="Gene3D" id="3.30.40.10">
    <property type="entry name" value="Zinc/RING finger domain, C3HC4 (zinc finger)"/>
    <property type="match status" value="1"/>
</dbReference>
<keyword evidence="7" id="KW-0472">Membrane</keyword>
<feature type="domain" description="RING-CH-type" evidence="11">
    <location>
        <begin position="11"/>
        <end position="73"/>
    </location>
</feature>
<dbReference type="EMBL" id="JAGSXJ010000002">
    <property type="protein sequence ID" value="KAH6695345.1"/>
    <property type="molecule type" value="Genomic_DNA"/>
</dbReference>
<dbReference type="GO" id="GO:0008270">
    <property type="term" value="F:zinc ion binding"/>
    <property type="evidence" value="ECO:0007669"/>
    <property type="project" value="UniProtKB-KW"/>
</dbReference>
<evidence type="ECO:0000256" key="2">
    <source>
        <dbReference type="ARBA" id="ARBA00022692"/>
    </source>
</evidence>
<dbReference type="InterPro" id="IPR013083">
    <property type="entry name" value="Znf_RING/FYVE/PHD"/>
</dbReference>
<reference evidence="12" key="1">
    <citation type="journal article" date="2021" name="Nat. Commun.">
        <title>Genetic determinants of endophytism in the Arabidopsis root mycobiome.</title>
        <authorList>
            <person name="Mesny F."/>
            <person name="Miyauchi S."/>
            <person name="Thiergart T."/>
            <person name="Pickel B."/>
            <person name="Atanasova L."/>
            <person name="Karlsson M."/>
            <person name="Huettel B."/>
            <person name="Barry K.W."/>
            <person name="Haridas S."/>
            <person name="Chen C."/>
            <person name="Bauer D."/>
            <person name="Andreopoulos W."/>
            <person name="Pangilinan J."/>
            <person name="LaButti K."/>
            <person name="Riley R."/>
            <person name="Lipzen A."/>
            <person name="Clum A."/>
            <person name="Drula E."/>
            <person name="Henrissat B."/>
            <person name="Kohler A."/>
            <person name="Grigoriev I.V."/>
            <person name="Martin F.M."/>
            <person name="Hacquard S."/>
        </authorList>
    </citation>
    <scope>NUCLEOTIDE SEQUENCE</scope>
    <source>
        <strain evidence="12">MPI-SDFR-AT-0117</strain>
    </source>
</reference>
<feature type="region of interest" description="Disordered" evidence="9">
    <location>
        <begin position="220"/>
        <end position="252"/>
    </location>
</feature>
<dbReference type="GO" id="GO:0016020">
    <property type="term" value="C:membrane"/>
    <property type="evidence" value="ECO:0007669"/>
    <property type="project" value="UniProtKB-SubCell"/>
</dbReference>
<dbReference type="OrthoDB" id="5817083at2759"/>
<evidence type="ECO:0000256" key="9">
    <source>
        <dbReference type="SAM" id="MobiDB-lite"/>
    </source>
</evidence>
<dbReference type="PROSITE" id="PS51292">
    <property type="entry name" value="ZF_RING_CH"/>
    <property type="match status" value="1"/>
</dbReference>
<organism evidence="12 13">
    <name type="scientific">Plectosphaerella plurivora</name>
    <dbReference type="NCBI Taxonomy" id="936078"/>
    <lineage>
        <taxon>Eukaryota</taxon>
        <taxon>Fungi</taxon>
        <taxon>Dikarya</taxon>
        <taxon>Ascomycota</taxon>
        <taxon>Pezizomycotina</taxon>
        <taxon>Sordariomycetes</taxon>
        <taxon>Hypocreomycetidae</taxon>
        <taxon>Glomerellales</taxon>
        <taxon>Plectosphaerellaceae</taxon>
        <taxon>Plectosphaerella</taxon>
    </lineage>
</organism>
<evidence type="ECO:0000256" key="1">
    <source>
        <dbReference type="ARBA" id="ARBA00004141"/>
    </source>
</evidence>
<feature type="compositionally biased region" description="Acidic residues" evidence="9">
    <location>
        <begin position="340"/>
        <end position="365"/>
    </location>
</feature>
<protein>
    <recommendedName>
        <fullName evidence="14">RING-CH-type domain-containing protein</fullName>
    </recommendedName>
</protein>
<evidence type="ECO:0000256" key="3">
    <source>
        <dbReference type="ARBA" id="ARBA00022723"/>
    </source>
</evidence>
<comment type="caution">
    <text evidence="12">The sequence shown here is derived from an EMBL/GenBank/DDBJ whole genome shotgun (WGS) entry which is preliminary data.</text>
</comment>
<keyword evidence="4 8" id="KW-0863">Zinc-finger</keyword>
<sequence>MAPEPTATPASANSAPGRCFVCLSDQEPSDDWVKPCPCSVEGHHDCLLMFINELDRERKAYQCPVCKTKFNVQQPLGALVPIHDTIYKTFARLSPAVLGLGSLGGTLVGLSAYGVLAVRAFAGQEATQRFLKQQGWDWHFLLLPTVAPVMVLSQSLPEISRRIINPIAFAYSIGLSLYDDEFFSAAPSPRAALCAIPYIQQIYRGLWDVFIRPHEARFERKAAGLPDPPPRRERRNGQRGAQRGPQRDRGGAGGGLVGLLDIAIELLDIPDVDIEFEIQQEDMAEDQHHHHNHDHNHDHDHIAFNAQGAAGAEAERLVLEEQLAHLEEVLEQQEALLEQQEQEAAEEEEDDDEEEDEDDDTDDEMPLLIDPMIEVEIAAPAPVVQPAAPPPEPAAQPAGNNVHWDLGTALLGLSSAITADLLLPVFAAASGELLRLVLPKRFTTMPSGNFTGRVGLLQQVWGRSLAGGALYVVFRDFFRLYVKYRKADAKSYRRVQNFDRKKAAKSERQAQGRP</sequence>
<evidence type="ECO:0000256" key="4">
    <source>
        <dbReference type="ARBA" id="ARBA00022771"/>
    </source>
</evidence>
<evidence type="ECO:0000256" key="5">
    <source>
        <dbReference type="ARBA" id="ARBA00022833"/>
    </source>
</evidence>
<evidence type="ECO:0008006" key="14">
    <source>
        <dbReference type="Google" id="ProtNLM"/>
    </source>
</evidence>
<evidence type="ECO:0000313" key="13">
    <source>
        <dbReference type="Proteomes" id="UP000770015"/>
    </source>
</evidence>
<keyword evidence="13" id="KW-1185">Reference proteome</keyword>
<evidence type="ECO:0000256" key="7">
    <source>
        <dbReference type="ARBA" id="ARBA00023136"/>
    </source>
</evidence>
<dbReference type="InterPro" id="IPR011016">
    <property type="entry name" value="Znf_RING-CH"/>
</dbReference>
<keyword evidence="3" id="KW-0479">Metal-binding</keyword>
<dbReference type="PANTHER" id="PTHR46283">
    <property type="entry name" value="E3 UBIQUITIN-PROTEIN LIGASE MARCH5"/>
    <property type="match status" value="1"/>
</dbReference>
<accession>A0A9P8VMD6</accession>
<dbReference type="AlphaFoldDB" id="A0A9P8VMD6"/>
<feature type="region of interest" description="Disordered" evidence="9">
    <location>
        <begin position="338"/>
        <end position="365"/>
    </location>
</feature>
<dbReference type="InterPro" id="IPR001841">
    <property type="entry name" value="Znf_RING"/>
</dbReference>
<keyword evidence="2" id="KW-0812">Transmembrane</keyword>
<evidence type="ECO:0000313" key="12">
    <source>
        <dbReference type="EMBL" id="KAH6695345.1"/>
    </source>
</evidence>
<evidence type="ECO:0000256" key="6">
    <source>
        <dbReference type="ARBA" id="ARBA00022989"/>
    </source>
</evidence>
<keyword evidence="5" id="KW-0862">Zinc</keyword>
<proteinExistence type="predicted"/>
<evidence type="ECO:0000256" key="8">
    <source>
        <dbReference type="PROSITE-ProRule" id="PRU00175"/>
    </source>
</evidence>
<dbReference type="Proteomes" id="UP000770015">
    <property type="component" value="Unassembled WGS sequence"/>
</dbReference>
<dbReference type="SUPFAM" id="SSF57850">
    <property type="entry name" value="RING/U-box"/>
    <property type="match status" value="1"/>
</dbReference>
<name>A0A9P8VMD6_9PEZI</name>
<evidence type="ECO:0000259" key="11">
    <source>
        <dbReference type="PROSITE" id="PS51292"/>
    </source>
</evidence>